<dbReference type="CDD" id="cd03443">
    <property type="entry name" value="PaaI_thioesterase"/>
    <property type="match status" value="1"/>
</dbReference>
<gene>
    <name evidence="3" type="ORF">RM530_02150</name>
</gene>
<dbReference type="RefSeq" id="WP_311363558.1">
    <property type="nucleotide sequence ID" value="NZ_JAVRIC010000002.1"/>
</dbReference>
<keyword evidence="1 3" id="KW-0378">Hydrolase</keyword>
<reference evidence="3 4" key="1">
    <citation type="submission" date="2023-09" db="EMBL/GenBank/DDBJ databases">
        <authorList>
            <person name="Rey-Velasco X."/>
        </authorList>
    </citation>
    <scope>NUCLEOTIDE SEQUENCE [LARGE SCALE GENOMIC DNA]</scope>
    <source>
        <strain evidence="3 4">W345</strain>
    </source>
</reference>
<feature type="domain" description="Thioesterase" evidence="2">
    <location>
        <begin position="53"/>
        <end position="125"/>
    </location>
</feature>
<comment type="caution">
    <text evidence="3">The sequence shown here is derived from an EMBL/GenBank/DDBJ whole genome shotgun (WGS) entry which is preliminary data.</text>
</comment>
<dbReference type="EMBL" id="JAVRIC010000002">
    <property type="protein sequence ID" value="MDT0496168.1"/>
    <property type="molecule type" value="Genomic_DNA"/>
</dbReference>
<dbReference type="SUPFAM" id="SSF54637">
    <property type="entry name" value="Thioesterase/thiol ester dehydrase-isomerase"/>
    <property type="match status" value="1"/>
</dbReference>
<sequence length="142" mass="14957">MSQTDPGAQLAALIKMFPQIGFQKLLGIEVLEAAGDRAVVRLPHRAELCGGGNALHGGVISSLIDLTGALSAWCGHDPARGMKASTVTLTVNYIGAALGEPIRAIGNVRRRGKELIFCDVEVFEDTAAARLVATGTMVYRIV</sequence>
<name>A0ABU2WF63_9GAMM</name>
<evidence type="ECO:0000256" key="1">
    <source>
        <dbReference type="ARBA" id="ARBA00022801"/>
    </source>
</evidence>
<evidence type="ECO:0000313" key="3">
    <source>
        <dbReference type="EMBL" id="MDT0496168.1"/>
    </source>
</evidence>
<dbReference type="InterPro" id="IPR029069">
    <property type="entry name" value="HotDog_dom_sf"/>
</dbReference>
<proteinExistence type="predicted"/>
<dbReference type="NCBIfam" id="TIGR00369">
    <property type="entry name" value="unchar_dom_1"/>
    <property type="match status" value="1"/>
</dbReference>
<dbReference type="Pfam" id="PF03061">
    <property type="entry name" value="4HBT"/>
    <property type="match status" value="1"/>
</dbReference>
<evidence type="ECO:0000313" key="4">
    <source>
        <dbReference type="Proteomes" id="UP001254608"/>
    </source>
</evidence>
<dbReference type="InterPro" id="IPR006683">
    <property type="entry name" value="Thioestr_dom"/>
</dbReference>
<dbReference type="GO" id="GO:0016787">
    <property type="term" value="F:hydrolase activity"/>
    <property type="evidence" value="ECO:0007669"/>
    <property type="project" value="UniProtKB-KW"/>
</dbReference>
<dbReference type="PANTHER" id="PTHR43240">
    <property type="entry name" value="1,4-DIHYDROXY-2-NAPHTHOYL-COA THIOESTERASE 1"/>
    <property type="match status" value="1"/>
</dbReference>
<dbReference type="Proteomes" id="UP001254608">
    <property type="component" value="Unassembled WGS sequence"/>
</dbReference>
<organism evidence="3 4">
    <name type="scientific">Banduia mediterranea</name>
    <dbReference type="NCBI Taxonomy" id="3075609"/>
    <lineage>
        <taxon>Bacteria</taxon>
        <taxon>Pseudomonadati</taxon>
        <taxon>Pseudomonadota</taxon>
        <taxon>Gammaproteobacteria</taxon>
        <taxon>Nevskiales</taxon>
        <taxon>Algiphilaceae</taxon>
        <taxon>Banduia</taxon>
    </lineage>
</organism>
<evidence type="ECO:0000259" key="2">
    <source>
        <dbReference type="Pfam" id="PF03061"/>
    </source>
</evidence>
<dbReference type="InterPro" id="IPR003736">
    <property type="entry name" value="PAAI_dom"/>
</dbReference>
<keyword evidence="4" id="KW-1185">Reference proteome</keyword>
<accession>A0ABU2WF63</accession>
<dbReference type="EC" id="3.1.2.-" evidence="3"/>
<dbReference type="Gene3D" id="3.10.129.10">
    <property type="entry name" value="Hotdog Thioesterase"/>
    <property type="match status" value="1"/>
</dbReference>
<protein>
    <submittedName>
        <fullName evidence="3">PaaI family thioesterase</fullName>
        <ecNumber evidence="3">3.1.2.-</ecNumber>
    </submittedName>
</protein>